<comment type="similarity">
    <text evidence="2">Belongs to the prokaryotic/mitochondrial release factor family.</text>
</comment>
<dbReference type="GO" id="GO:0005737">
    <property type="term" value="C:cytoplasm"/>
    <property type="evidence" value="ECO:0007669"/>
    <property type="project" value="UniProtKB-ARBA"/>
</dbReference>
<keyword evidence="8" id="KW-0175">Coiled coil</keyword>
<evidence type="ECO:0000256" key="5">
    <source>
        <dbReference type="ARBA" id="ARBA00022917"/>
    </source>
</evidence>
<protein>
    <recommendedName>
        <fullName evidence="6 7">Peptide chain release factor 1</fullName>
    </recommendedName>
</protein>
<dbReference type="NCBIfam" id="TIGR00019">
    <property type="entry name" value="prfA"/>
    <property type="match status" value="1"/>
</dbReference>
<dbReference type="InterPro" id="IPR045853">
    <property type="entry name" value="Pep_chain_release_fac_I_sf"/>
</dbReference>
<dbReference type="AlphaFoldDB" id="A0A3S4YWF2"/>
<keyword evidence="4" id="KW-0963">Cytoplasm</keyword>
<evidence type="ECO:0000313" key="10">
    <source>
        <dbReference type="EMBL" id="VEI02724.1"/>
    </source>
</evidence>
<evidence type="ECO:0000256" key="7">
    <source>
        <dbReference type="NCBIfam" id="TIGR00019"/>
    </source>
</evidence>
<evidence type="ECO:0000256" key="6">
    <source>
        <dbReference type="ARBA" id="ARBA00050039"/>
    </source>
</evidence>
<dbReference type="PANTHER" id="PTHR43804:SF7">
    <property type="entry name" value="LD18447P"/>
    <property type="match status" value="1"/>
</dbReference>
<dbReference type="SUPFAM" id="SSF75620">
    <property type="entry name" value="Release factor"/>
    <property type="match status" value="1"/>
</dbReference>
<keyword evidence="11" id="KW-1185">Reference proteome</keyword>
<accession>A0A3S4YWF2</accession>
<feature type="coiled-coil region" evidence="8">
    <location>
        <begin position="275"/>
        <end position="302"/>
    </location>
</feature>
<evidence type="ECO:0000256" key="2">
    <source>
        <dbReference type="ARBA" id="ARBA00010835"/>
    </source>
</evidence>
<dbReference type="PROSITE" id="PS00745">
    <property type="entry name" value="RF_PROK_I"/>
    <property type="match status" value="1"/>
</dbReference>
<dbReference type="NCBIfam" id="NF001859">
    <property type="entry name" value="PRK00591.1"/>
    <property type="match status" value="1"/>
</dbReference>
<evidence type="ECO:0000256" key="3">
    <source>
        <dbReference type="ARBA" id="ARBA00022481"/>
    </source>
</evidence>
<dbReference type="InterPro" id="IPR050057">
    <property type="entry name" value="Prokaryotic/Mito_RF"/>
</dbReference>
<keyword evidence="5" id="KW-0648">Protein biosynthesis</keyword>
<name>A0A3S4YWF2_9ACTN</name>
<dbReference type="FunFam" id="3.30.160.20:FF:000004">
    <property type="entry name" value="Peptide chain release factor 1"/>
    <property type="match status" value="1"/>
</dbReference>
<evidence type="ECO:0000259" key="9">
    <source>
        <dbReference type="PROSITE" id="PS00745"/>
    </source>
</evidence>
<dbReference type="InterPro" id="IPR004373">
    <property type="entry name" value="RF-1"/>
</dbReference>
<sequence length="379" mass="41396">MSSSQSAPSSQSGNGPTVPAVLAEHEVVDQMRTRRSEIDSALSTPSVIADPSAVRRLSRERARLSRVLSHADAVSALADDTAAAAELAAEDDSFAAEHDRLAADLARGRAELTELLIPSDPIDDEDALLEIHSGEGGEESALFAADLLRMYQHYGESLGWRLEILDAQLTDLGGYRSVTVAVRGTADRPAYGTLKFEAGVHRVQRIPVTESQGRVHTSAVGVLVMPDVDAGQVDLDPVDIRVDVFRSSGPGGQGVNTTDSAVRLTHIPTGIVVSCQNERSQLQNKEQAMRLLRANLMALAAEEAADESTRMRREQVRSVDRSARIRTYNFPENRLTDHRIGFKSHRLDEILNGRLDELEAALHADEVSRRMTAVRRENR</sequence>
<dbReference type="EMBL" id="LR134473">
    <property type="protein sequence ID" value="VEI02724.1"/>
    <property type="molecule type" value="Genomic_DNA"/>
</dbReference>
<dbReference type="SMART" id="SM00937">
    <property type="entry name" value="PCRF"/>
    <property type="match status" value="1"/>
</dbReference>
<evidence type="ECO:0000256" key="8">
    <source>
        <dbReference type="SAM" id="Coils"/>
    </source>
</evidence>
<reference evidence="10 11" key="1">
    <citation type="submission" date="2018-12" db="EMBL/GenBank/DDBJ databases">
        <authorList>
            <consortium name="Pathogen Informatics"/>
        </authorList>
    </citation>
    <scope>NUCLEOTIDE SEQUENCE [LARGE SCALE GENOMIC DNA]</scope>
    <source>
        <strain evidence="10 11">NCTC13652</strain>
    </source>
</reference>
<gene>
    <name evidence="10" type="primary">prfA</name>
    <name evidence="10" type="ORF">NCTC13652_00905</name>
</gene>
<evidence type="ECO:0000256" key="1">
    <source>
        <dbReference type="ARBA" id="ARBA00002986"/>
    </source>
</evidence>
<keyword evidence="3" id="KW-0488">Methylation</keyword>
<evidence type="ECO:0000256" key="4">
    <source>
        <dbReference type="ARBA" id="ARBA00022490"/>
    </source>
</evidence>
<dbReference type="Pfam" id="PF03462">
    <property type="entry name" value="PCRF"/>
    <property type="match status" value="1"/>
</dbReference>
<dbReference type="Pfam" id="PF00472">
    <property type="entry name" value="RF-1"/>
    <property type="match status" value="1"/>
</dbReference>
<feature type="domain" description="Prokaryotic-type class I peptide chain release factors" evidence="9">
    <location>
        <begin position="246"/>
        <end position="262"/>
    </location>
</feature>
<dbReference type="Gene3D" id="3.30.70.1660">
    <property type="match status" value="1"/>
</dbReference>
<dbReference type="InterPro" id="IPR000352">
    <property type="entry name" value="Pep_chain_release_fac_I"/>
</dbReference>
<organism evidence="10 11">
    <name type="scientific">Acidipropionibacterium jensenii</name>
    <dbReference type="NCBI Taxonomy" id="1749"/>
    <lineage>
        <taxon>Bacteria</taxon>
        <taxon>Bacillati</taxon>
        <taxon>Actinomycetota</taxon>
        <taxon>Actinomycetes</taxon>
        <taxon>Propionibacteriales</taxon>
        <taxon>Propionibacteriaceae</taxon>
        <taxon>Acidipropionibacterium</taxon>
    </lineage>
</organism>
<dbReference type="Proteomes" id="UP000277858">
    <property type="component" value="Chromosome"/>
</dbReference>
<dbReference type="InterPro" id="IPR005139">
    <property type="entry name" value="PCRF"/>
</dbReference>
<dbReference type="PANTHER" id="PTHR43804">
    <property type="entry name" value="LD18447P"/>
    <property type="match status" value="1"/>
</dbReference>
<dbReference type="GO" id="GO:0016149">
    <property type="term" value="F:translation release factor activity, codon specific"/>
    <property type="evidence" value="ECO:0007669"/>
    <property type="project" value="InterPro"/>
</dbReference>
<dbReference type="Gene3D" id="6.10.140.1950">
    <property type="match status" value="1"/>
</dbReference>
<evidence type="ECO:0000313" key="11">
    <source>
        <dbReference type="Proteomes" id="UP000277858"/>
    </source>
</evidence>
<dbReference type="STRING" id="1122997.GCA_000425285_01747"/>
<proteinExistence type="inferred from homology"/>
<dbReference type="Gene3D" id="3.30.160.20">
    <property type="match status" value="1"/>
</dbReference>
<comment type="function">
    <text evidence="1">Peptide chain release factor 1 directs the termination of translation in response to the peptide chain termination codons UAG and UAA.</text>
</comment>